<dbReference type="PANTHER" id="PTHR15127">
    <property type="entry name" value="HEAVYWEIGHT, ISOFORM A"/>
    <property type="match status" value="1"/>
</dbReference>
<dbReference type="PANTHER" id="PTHR15127:SF32">
    <property type="entry name" value="HEAVYWEIGHT, ISOFORM A"/>
    <property type="match status" value="1"/>
</dbReference>
<keyword evidence="1" id="KW-0727">SH2 domain</keyword>
<dbReference type="GO" id="GO:0001784">
    <property type="term" value="F:phosphotyrosine residue binding"/>
    <property type="evidence" value="ECO:0007669"/>
    <property type="project" value="TreeGrafter"/>
</dbReference>
<dbReference type="Gene3D" id="2.60.40.10">
    <property type="entry name" value="Immunoglobulins"/>
    <property type="match status" value="2"/>
</dbReference>
<dbReference type="PROSITE" id="PS51257">
    <property type="entry name" value="PROKAR_LIPOPROTEIN"/>
    <property type="match status" value="1"/>
</dbReference>
<keyword evidence="2" id="KW-0732">Signal</keyword>
<evidence type="ECO:0000256" key="2">
    <source>
        <dbReference type="SAM" id="SignalP"/>
    </source>
</evidence>
<dbReference type="Pfam" id="PF16403">
    <property type="entry name" value="Bact_surface_Ig-like"/>
    <property type="match status" value="2"/>
</dbReference>
<dbReference type="InterPro" id="IPR013783">
    <property type="entry name" value="Ig-like_fold"/>
</dbReference>
<accession>A0A6S6S9L7</accession>
<name>A0A6S6S9L7_9BACT</name>
<protein>
    <submittedName>
        <fullName evidence="4">Fimh-like protein</fullName>
    </submittedName>
</protein>
<dbReference type="InterPro" id="IPR051846">
    <property type="entry name" value="SH2_domain_adapters"/>
</dbReference>
<feature type="chain" id="PRO_5028229833" evidence="2">
    <location>
        <begin position="25"/>
        <end position="386"/>
    </location>
</feature>
<evidence type="ECO:0000256" key="1">
    <source>
        <dbReference type="ARBA" id="ARBA00022999"/>
    </source>
</evidence>
<sequence>MNIKQFYRYVFVFLLSVFVFTGCGSDNGGGEFVAPDKVGYLIDSPIANIDYECGTKKAKTNSEGKFECSELPVTFKVGGIEVGILDSMTADSKVYPQDLAQVGRDNFTDDDVIKIAVFLQSLDDDGNIATEITLPNDINSTKIDTLAEMTLDEITTFLISIGKTAVSKEDAIKHLQEQFGFDVTKPIITLNGANPLQLTQGTAYSELGATATDDRDATVAVTTSGTVDVTKVGTNTITYKAVDSAGNEASLTRTVNVVLAPDTTKPVITLNGANPLQLTQGTAYSELGATATDDRDATVAVTTSGTVDVTKVGTNTITYKAVDSAGNEASLTRTVNVVRNITQQTILKTFTYDDTNRVVKEDLGDGSYIEYIYDDSGNLIQQNVVK</sequence>
<dbReference type="EMBL" id="CACVAR010000039">
    <property type="protein sequence ID" value="CAA6799323.1"/>
    <property type="molecule type" value="Genomic_DNA"/>
</dbReference>
<feature type="signal peptide" evidence="2">
    <location>
        <begin position="1"/>
        <end position="24"/>
    </location>
</feature>
<dbReference type="InterPro" id="IPR032179">
    <property type="entry name" value="Cry22Aa_Ig-like"/>
</dbReference>
<reference evidence="4" key="1">
    <citation type="submission" date="2020-01" db="EMBL/GenBank/DDBJ databases">
        <authorList>
            <person name="Meier V. D."/>
            <person name="Meier V D."/>
        </authorList>
    </citation>
    <scope>NUCLEOTIDE SEQUENCE</scope>
    <source>
        <strain evidence="4">HLG_WM_MAG_03</strain>
    </source>
</reference>
<feature type="domain" description="Pesticidal crystal protein Cry22Aa Ig-like" evidence="3">
    <location>
        <begin position="268"/>
        <end position="337"/>
    </location>
</feature>
<evidence type="ECO:0000313" key="4">
    <source>
        <dbReference type="EMBL" id="CAA6799323.1"/>
    </source>
</evidence>
<evidence type="ECO:0000259" key="3">
    <source>
        <dbReference type="Pfam" id="PF16403"/>
    </source>
</evidence>
<dbReference type="AlphaFoldDB" id="A0A6S6S9L7"/>
<gene>
    <name evidence="4" type="ORF">HELGO_WM30495</name>
</gene>
<proteinExistence type="predicted"/>
<organism evidence="4">
    <name type="scientific">uncultured Sulfurovum sp</name>
    <dbReference type="NCBI Taxonomy" id="269237"/>
    <lineage>
        <taxon>Bacteria</taxon>
        <taxon>Pseudomonadati</taxon>
        <taxon>Campylobacterota</taxon>
        <taxon>Epsilonproteobacteria</taxon>
        <taxon>Campylobacterales</taxon>
        <taxon>Sulfurovaceae</taxon>
        <taxon>Sulfurovum</taxon>
        <taxon>environmental samples</taxon>
    </lineage>
</organism>
<feature type="domain" description="Pesticidal crystal protein Cry22Aa Ig-like" evidence="3">
    <location>
        <begin position="188"/>
        <end position="257"/>
    </location>
</feature>